<evidence type="ECO:0000313" key="1">
    <source>
        <dbReference type="EMBL" id="CQR75216.1"/>
    </source>
</evidence>
<dbReference type="EMBL" id="CTRP01000016">
    <property type="protein sequence ID" value="CQR75216.1"/>
    <property type="molecule type" value="Genomic_DNA"/>
</dbReference>
<keyword evidence="2" id="KW-1185">Reference proteome</keyword>
<name>A0A0U1L6A1_9FIRM</name>
<dbReference type="AlphaFoldDB" id="A0A0U1L6A1"/>
<gene>
    <name evidence="1" type="ORF">SpAn4DRAFT_4322</name>
</gene>
<dbReference type="Proteomes" id="UP000049855">
    <property type="component" value="Unassembled WGS sequence"/>
</dbReference>
<reference evidence="2" key="1">
    <citation type="submission" date="2015-03" db="EMBL/GenBank/DDBJ databases">
        <authorList>
            <person name="Nijsse Bart"/>
        </authorList>
    </citation>
    <scope>NUCLEOTIDE SEQUENCE [LARGE SCALE GENOMIC DNA]</scope>
</reference>
<organism evidence="1 2">
    <name type="scientific">Sporomusa ovata</name>
    <dbReference type="NCBI Taxonomy" id="2378"/>
    <lineage>
        <taxon>Bacteria</taxon>
        <taxon>Bacillati</taxon>
        <taxon>Bacillota</taxon>
        <taxon>Negativicutes</taxon>
        <taxon>Selenomonadales</taxon>
        <taxon>Sporomusaceae</taxon>
        <taxon>Sporomusa</taxon>
    </lineage>
</organism>
<accession>A0A0U1L6A1</accession>
<evidence type="ECO:0000313" key="2">
    <source>
        <dbReference type="Proteomes" id="UP000049855"/>
    </source>
</evidence>
<protein>
    <submittedName>
        <fullName evidence="1">Uncharacterized protein</fullName>
    </submittedName>
</protein>
<proteinExistence type="predicted"/>
<sequence>MQRIIKRHDGEIWAQGEVGQGATFYGKKNVKKIMIKNNIPSSKIRQCDL</sequence>